<dbReference type="AlphaFoldDB" id="A0A5S4VWI4"/>
<protein>
    <submittedName>
        <fullName evidence="1">Uncharacterized protein</fullName>
    </submittedName>
</protein>
<evidence type="ECO:0000313" key="1">
    <source>
        <dbReference type="EMBL" id="TYL72519.1"/>
    </source>
</evidence>
<reference evidence="1 2" key="1">
    <citation type="submission" date="2019-08" db="EMBL/GenBank/DDBJ databases">
        <title>Bradyrhizobium hipponensis sp. nov., a rhizobium isolated from a Lupinus angustifolius root nodule in Tunisia.</title>
        <authorList>
            <person name="Off K."/>
            <person name="Rejili M."/>
            <person name="Mars M."/>
            <person name="Brachmann A."/>
            <person name="Marin M."/>
        </authorList>
    </citation>
    <scope>NUCLEOTIDE SEQUENCE [LARGE SCALE GENOMIC DNA]</scope>
    <source>
        <strain evidence="1 2">CTAW11</strain>
    </source>
</reference>
<dbReference type="Proteomes" id="UP000324853">
    <property type="component" value="Unassembled WGS sequence"/>
</dbReference>
<dbReference type="OrthoDB" id="8240280at2"/>
<keyword evidence="2" id="KW-1185">Reference proteome</keyword>
<dbReference type="EMBL" id="VSSR01000083">
    <property type="protein sequence ID" value="TYL72519.1"/>
    <property type="molecule type" value="Genomic_DNA"/>
</dbReference>
<gene>
    <name evidence="1" type="ORF">FXB38_38240</name>
</gene>
<comment type="caution">
    <text evidence="1">The sequence shown here is derived from an EMBL/GenBank/DDBJ whole genome shotgun (WGS) entry which is preliminary data.</text>
</comment>
<sequence>MTDCVIVRAHGKQLDHLREEASRIARASKIDWSIERGDQGAHFCFENTEAKTAFITICKSFAIPHRDA</sequence>
<name>A0A5S4VWI4_9BRAD</name>
<evidence type="ECO:0000313" key="2">
    <source>
        <dbReference type="Proteomes" id="UP000324853"/>
    </source>
</evidence>
<organism evidence="1 2">
    <name type="scientific">Bradyrhizobium cytisi</name>
    <dbReference type="NCBI Taxonomy" id="515489"/>
    <lineage>
        <taxon>Bacteria</taxon>
        <taxon>Pseudomonadati</taxon>
        <taxon>Pseudomonadota</taxon>
        <taxon>Alphaproteobacteria</taxon>
        <taxon>Hyphomicrobiales</taxon>
        <taxon>Nitrobacteraceae</taxon>
        <taxon>Bradyrhizobium</taxon>
    </lineage>
</organism>
<proteinExistence type="predicted"/>
<accession>A0A5S4VWI4</accession>